<sequence>MLGGKALARGSCRAPAAARLAARPRVALPPARAAEVKTAEAPASAAAAGAAAAEGEAFVEIDLPKPLGLKFARGNDGGAYVIKNDPALGNTDPRVQRPLPQRRRRAAAPALASSSGGTSGSGSGSGSGGGSAAAAPADSSAYTCRRCRQEFSGGSNGPSACRFHPCIYTGGEVAKAVGFVRQSAAPEHQLQAVMGRRGLMRFWDCCGDEDEGAPGCCGGFHLTYDSELNVAMGWRE</sequence>
<proteinExistence type="predicted"/>
<feature type="region of interest" description="Disordered" evidence="1">
    <location>
        <begin position="82"/>
        <end position="132"/>
    </location>
</feature>
<evidence type="ECO:0000256" key="1">
    <source>
        <dbReference type="SAM" id="MobiDB-lite"/>
    </source>
</evidence>
<feature type="compositionally biased region" description="Gly residues" evidence="1">
    <location>
        <begin position="117"/>
        <end position="131"/>
    </location>
</feature>
<name>A0A2V0NLR1_9CHLO</name>
<feature type="compositionally biased region" description="Low complexity" evidence="1">
    <location>
        <begin position="107"/>
        <end position="116"/>
    </location>
</feature>
<evidence type="ECO:0000313" key="2">
    <source>
        <dbReference type="EMBL" id="GBF88376.1"/>
    </source>
</evidence>
<dbReference type="AlphaFoldDB" id="A0A2V0NLR1"/>
<gene>
    <name evidence="2" type="ORF">Rsub_01088</name>
</gene>
<dbReference type="EMBL" id="BDRX01000004">
    <property type="protein sequence ID" value="GBF88376.1"/>
    <property type="molecule type" value="Genomic_DNA"/>
</dbReference>
<comment type="caution">
    <text evidence="2">The sequence shown here is derived from an EMBL/GenBank/DDBJ whole genome shotgun (WGS) entry which is preliminary data.</text>
</comment>
<evidence type="ECO:0000313" key="3">
    <source>
        <dbReference type="Proteomes" id="UP000247498"/>
    </source>
</evidence>
<dbReference type="Proteomes" id="UP000247498">
    <property type="component" value="Unassembled WGS sequence"/>
</dbReference>
<protein>
    <submittedName>
        <fullName evidence="2">Uncharacterized protein</fullName>
    </submittedName>
</protein>
<organism evidence="2 3">
    <name type="scientific">Raphidocelis subcapitata</name>
    <dbReference type="NCBI Taxonomy" id="307507"/>
    <lineage>
        <taxon>Eukaryota</taxon>
        <taxon>Viridiplantae</taxon>
        <taxon>Chlorophyta</taxon>
        <taxon>core chlorophytes</taxon>
        <taxon>Chlorophyceae</taxon>
        <taxon>CS clade</taxon>
        <taxon>Sphaeropleales</taxon>
        <taxon>Selenastraceae</taxon>
        <taxon>Raphidocelis</taxon>
    </lineage>
</organism>
<keyword evidence="3" id="KW-1185">Reference proteome</keyword>
<accession>A0A2V0NLR1</accession>
<dbReference type="InParanoid" id="A0A2V0NLR1"/>
<dbReference type="PANTHER" id="PTHR35106">
    <property type="entry name" value="BNAA07G25190D PROTEIN"/>
    <property type="match status" value="1"/>
</dbReference>
<reference evidence="2 3" key="1">
    <citation type="journal article" date="2018" name="Sci. Rep.">
        <title>Raphidocelis subcapitata (=Pseudokirchneriella subcapitata) provides an insight into genome evolution and environmental adaptations in the Sphaeropleales.</title>
        <authorList>
            <person name="Suzuki S."/>
            <person name="Yamaguchi H."/>
            <person name="Nakajima N."/>
            <person name="Kawachi M."/>
        </authorList>
    </citation>
    <scope>NUCLEOTIDE SEQUENCE [LARGE SCALE GENOMIC DNA]</scope>
    <source>
        <strain evidence="2 3">NIES-35</strain>
    </source>
</reference>
<dbReference type="OrthoDB" id="73371at2759"/>
<dbReference type="PANTHER" id="PTHR35106:SF1">
    <property type="entry name" value="CHORD DOMAIN-CONTAINING PROTEIN"/>
    <property type="match status" value="1"/>
</dbReference>